<dbReference type="RefSeq" id="WP_343785789.1">
    <property type="nucleotide sequence ID" value="NZ_BAAAFH010000007.1"/>
</dbReference>
<evidence type="ECO:0000313" key="3">
    <source>
        <dbReference type="Proteomes" id="UP001501126"/>
    </source>
</evidence>
<dbReference type="EMBL" id="BAAAFH010000007">
    <property type="protein sequence ID" value="GAA0874868.1"/>
    <property type="molecule type" value="Genomic_DNA"/>
</dbReference>
<evidence type="ECO:0000313" key="2">
    <source>
        <dbReference type="EMBL" id="GAA0874868.1"/>
    </source>
</evidence>
<proteinExistence type="predicted"/>
<name>A0ABN1MNL8_9FLAO</name>
<dbReference type="Proteomes" id="UP001501126">
    <property type="component" value="Unassembled WGS sequence"/>
</dbReference>
<keyword evidence="3" id="KW-1185">Reference proteome</keyword>
<sequence length="215" mass="22898">MRKVGFKKMVMIATVLFSVVNVGSVNAQAFGGKGSKQFLIGLGMSELRSLYPEDGSGLKGWISPLSGQLSFQGEFGVGKYVGIGFSIGANFSANMNDNLGVGYAWPYGVGGNSNFWSIGIPVAIISNFHFLQLINDKAGKTFAEKLDVYVGLSLGSGPSFVIPKSGYKHLGGDVGVMIYGGPHAGIRFYPKDKFGIFLELGYGKTYLNGGICFKM</sequence>
<comment type="caution">
    <text evidence="2">The sequence shown here is derived from an EMBL/GenBank/DDBJ whole genome shotgun (WGS) entry which is preliminary data.</text>
</comment>
<feature type="chain" id="PRO_5047513238" description="Outer membrane protein beta-barrel domain-containing protein" evidence="1">
    <location>
        <begin position="28"/>
        <end position="215"/>
    </location>
</feature>
<evidence type="ECO:0000256" key="1">
    <source>
        <dbReference type="SAM" id="SignalP"/>
    </source>
</evidence>
<organism evidence="2 3">
    <name type="scientific">Wandonia haliotis</name>
    <dbReference type="NCBI Taxonomy" id="574963"/>
    <lineage>
        <taxon>Bacteria</taxon>
        <taxon>Pseudomonadati</taxon>
        <taxon>Bacteroidota</taxon>
        <taxon>Flavobacteriia</taxon>
        <taxon>Flavobacteriales</taxon>
        <taxon>Crocinitomicaceae</taxon>
        <taxon>Wandonia</taxon>
    </lineage>
</organism>
<feature type="signal peptide" evidence="1">
    <location>
        <begin position="1"/>
        <end position="27"/>
    </location>
</feature>
<keyword evidence="1" id="KW-0732">Signal</keyword>
<evidence type="ECO:0008006" key="4">
    <source>
        <dbReference type="Google" id="ProtNLM"/>
    </source>
</evidence>
<reference evidence="2 3" key="1">
    <citation type="journal article" date="2019" name="Int. J. Syst. Evol. Microbiol.">
        <title>The Global Catalogue of Microorganisms (GCM) 10K type strain sequencing project: providing services to taxonomists for standard genome sequencing and annotation.</title>
        <authorList>
            <consortium name="The Broad Institute Genomics Platform"/>
            <consortium name="The Broad Institute Genome Sequencing Center for Infectious Disease"/>
            <person name="Wu L."/>
            <person name="Ma J."/>
        </authorList>
    </citation>
    <scope>NUCLEOTIDE SEQUENCE [LARGE SCALE GENOMIC DNA]</scope>
    <source>
        <strain evidence="2 3">JCM 16083</strain>
    </source>
</reference>
<accession>A0ABN1MNL8</accession>
<protein>
    <recommendedName>
        <fullName evidence="4">Outer membrane protein beta-barrel domain-containing protein</fullName>
    </recommendedName>
</protein>
<gene>
    <name evidence="2" type="ORF">GCM10009118_12760</name>
</gene>